<organism evidence="2 3">
    <name type="scientific">Biomphalaria glabrata</name>
    <name type="common">Bloodfluke planorb</name>
    <name type="synonym">Freshwater snail</name>
    <dbReference type="NCBI Taxonomy" id="6526"/>
    <lineage>
        <taxon>Eukaryota</taxon>
        <taxon>Metazoa</taxon>
        <taxon>Spiralia</taxon>
        <taxon>Lophotrochozoa</taxon>
        <taxon>Mollusca</taxon>
        <taxon>Gastropoda</taxon>
        <taxon>Heterobranchia</taxon>
        <taxon>Euthyneura</taxon>
        <taxon>Panpulmonata</taxon>
        <taxon>Hygrophila</taxon>
        <taxon>Lymnaeoidea</taxon>
        <taxon>Planorbidae</taxon>
        <taxon>Biomphalaria</taxon>
    </lineage>
</organism>
<dbReference type="VEuPathDB" id="VectorBase:BGLB030491"/>
<evidence type="ECO:0000313" key="2">
    <source>
        <dbReference type="EnsemblMetazoa" id="BGLB030491-PA"/>
    </source>
</evidence>
<name>A0A2C9LF51_BIOGL</name>
<accession>A0A2C9LF51</accession>
<evidence type="ECO:0000256" key="1">
    <source>
        <dbReference type="SAM" id="MobiDB-lite"/>
    </source>
</evidence>
<sequence length="247" mass="27902">MNLLGSLCEHIADIIMGQQCFQYITYIILTTLVYELNCAEMNMFLNGKKYIVKMDLNISERFYTCLRGERTQSCTVLLKDSIKNTDLPAYDVKQNNGTITYSDPAFQCELQKSCTLYVVCFGPFDTYTLICKVNNKKCSDVHACGDRYFKIFWTNNLDSLADKELTLCQSNSSCSSYAQKWTSITTELYGNTEITNTAAHRYESTLTSLYNSTNTDSRDGAQSTSTSNIENVRSGSTSMNEASHNNF</sequence>
<proteinExistence type="predicted"/>
<dbReference type="Proteomes" id="UP000076420">
    <property type="component" value="Unassembled WGS sequence"/>
</dbReference>
<reference evidence="2" key="1">
    <citation type="submission" date="2020-05" db="UniProtKB">
        <authorList>
            <consortium name="EnsemblMetazoa"/>
        </authorList>
    </citation>
    <scope>IDENTIFICATION</scope>
    <source>
        <strain evidence="2">BB02</strain>
    </source>
</reference>
<dbReference type="EnsemblMetazoa" id="BGLB030491-RA">
    <property type="protein sequence ID" value="BGLB030491-PA"/>
    <property type="gene ID" value="BGLB030491"/>
</dbReference>
<protein>
    <submittedName>
        <fullName evidence="2">Uncharacterized protein</fullName>
    </submittedName>
</protein>
<dbReference type="AlphaFoldDB" id="A0A2C9LF51"/>
<feature type="compositionally biased region" description="Polar residues" evidence="1">
    <location>
        <begin position="220"/>
        <end position="247"/>
    </location>
</feature>
<evidence type="ECO:0000313" key="3">
    <source>
        <dbReference type="Proteomes" id="UP000076420"/>
    </source>
</evidence>
<gene>
    <name evidence="2" type="primary">106056139</name>
</gene>
<feature type="region of interest" description="Disordered" evidence="1">
    <location>
        <begin position="213"/>
        <end position="247"/>
    </location>
</feature>
<dbReference type="KEGG" id="bgt:106056139"/>